<protein>
    <submittedName>
        <fullName evidence="1">Uncharacterized protein</fullName>
    </submittedName>
</protein>
<dbReference type="EMBL" id="OZ021744">
    <property type="protein sequence ID" value="CAK9312003.1"/>
    <property type="molecule type" value="Genomic_DNA"/>
</dbReference>
<dbReference type="Proteomes" id="UP001642487">
    <property type="component" value="Chromosome 10"/>
</dbReference>
<reference evidence="1 2" key="1">
    <citation type="submission" date="2024-03" db="EMBL/GenBank/DDBJ databases">
        <authorList>
            <person name="Gkanogiannis A."/>
            <person name="Becerra Lopez-Lavalle L."/>
        </authorList>
    </citation>
    <scope>NUCLEOTIDE SEQUENCE [LARGE SCALE GENOMIC DNA]</scope>
</reference>
<name>A0ABP0XV18_9ROSI</name>
<evidence type="ECO:0000313" key="2">
    <source>
        <dbReference type="Proteomes" id="UP001642487"/>
    </source>
</evidence>
<organism evidence="1 2">
    <name type="scientific">Citrullus colocynthis</name>
    <name type="common">colocynth</name>
    <dbReference type="NCBI Taxonomy" id="252529"/>
    <lineage>
        <taxon>Eukaryota</taxon>
        <taxon>Viridiplantae</taxon>
        <taxon>Streptophyta</taxon>
        <taxon>Embryophyta</taxon>
        <taxon>Tracheophyta</taxon>
        <taxon>Spermatophyta</taxon>
        <taxon>Magnoliopsida</taxon>
        <taxon>eudicotyledons</taxon>
        <taxon>Gunneridae</taxon>
        <taxon>Pentapetalae</taxon>
        <taxon>rosids</taxon>
        <taxon>fabids</taxon>
        <taxon>Cucurbitales</taxon>
        <taxon>Cucurbitaceae</taxon>
        <taxon>Benincaseae</taxon>
        <taxon>Citrullus</taxon>
    </lineage>
</organism>
<proteinExistence type="predicted"/>
<keyword evidence="2" id="KW-1185">Reference proteome</keyword>
<accession>A0ABP0XV18</accession>
<evidence type="ECO:0000313" key="1">
    <source>
        <dbReference type="EMBL" id="CAK9312003.1"/>
    </source>
</evidence>
<sequence>MPNISARRRLIIVGVGMLTSRQRMVQSVTSSLKECTNMPNIFARRRLIVVGVGTLISRQRMEKTHHHWSCQANFTTNDGSECDIERTNMLNVFARRRLIIVGVGTLTSRQMINQCVTSKVDMCMSVKERTNVPNVSTFEDSSSLRLENTNVPNVSARRRLNIIGVNTLTSRQRMDQCVTSKVDVYMFVKECTNMPNIFSFEESSLLKLVH</sequence>
<gene>
    <name evidence="1" type="ORF">CITCOLO1_LOCUS3679</name>
</gene>